<accession>A0A316V9T4</accession>
<sequence length="105" mass="12853">MERKGLKLDKESDSQRIRFNLNVLKKNNPVRYSRELRTASVWKYNKSAPLRQSKVIKKFDQIQPEPTIEEMEDTHLEHRLHLCNLRREKYKRKQIRQKNARDEHI</sequence>
<dbReference type="EMBL" id="KZ819605">
    <property type="protein sequence ID" value="PWN32933.1"/>
    <property type="molecule type" value="Genomic_DNA"/>
</dbReference>
<dbReference type="AlphaFoldDB" id="A0A316V9T4"/>
<dbReference type="RefSeq" id="XP_025353235.1">
    <property type="nucleotide sequence ID" value="XM_025499445.1"/>
</dbReference>
<protein>
    <submittedName>
        <fullName evidence="1">Uncharacterized protein</fullName>
    </submittedName>
</protein>
<gene>
    <name evidence="1" type="ORF">FA14DRAFT_162145</name>
</gene>
<dbReference type="GeneID" id="37021226"/>
<dbReference type="Proteomes" id="UP000245771">
    <property type="component" value="Unassembled WGS sequence"/>
</dbReference>
<keyword evidence="2" id="KW-1185">Reference proteome</keyword>
<evidence type="ECO:0000313" key="1">
    <source>
        <dbReference type="EMBL" id="PWN32933.1"/>
    </source>
</evidence>
<name>A0A316V9T4_9BASI</name>
<organism evidence="1 2">
    <name type="scientific">Meira miltonrushii</name>
    <dbReference type="NCBI Taxonomy" id="1280837"/>
    <lineage>
        <taxon>Eukaryota</taxon>
        <taxon>Fungi</taxon>
        <taxon>Dikarya</taxon>
        <taxon>Basidiomycota</taxon>
        <taxon>Ustilaginomycotina</taxon>
        <taxon>Exobasidiomycetes</taxon>
        <taxon>Exobasidiales</taxon>
        <taxon>Brachybasidiaceae</taxon>
        <taxon>Meira</taxon>
    </lineage>
</organism>
<reference evidence="1 2" key="1">
    <citation type="journal article" date="2018" name="Mol. Biol. Evol.">
        <title>Broad Genomic Sampling Reveals a Smut Pathogenic Ancestry of the Fungal Clade Ustilaginomycotina.</title>
        <authorList>
            <person name="Kijpornyongpan T."/>
            <person name="Mondo S.J."/>
            <person name="Barry K."/>
            <person name="Sandor L."/>
            <person name="Lee J."/>
            <person name="Lipzen A."/>
            <person name="Pangilinan J."/>
            <person name="LaButti K."/>
            <person name="Hainaut M."/>
            <person name="Henrissat B."/>
            <person name="Grigoriev I.V."/>
            <person name="Spatafora J.W."/>
            <person name="Aime M.C."/>
        </authorList>
    </citation>
    <scope>NUCLEOTIDE SEQUENCE [LARGE SCALE GENOMIC DNA]</scope>
    <source>
        <strain evidence="1 2">MCA 3882</strain>
    </source>
</reference>
<proteinExistence type="predicted"/>
<dbReference type="InParanoid" id="A0A316V9T4"/>
<evidence type="ECO:0000313" key="2">
    <source>
        <dbReference type="Proteomes" id="UP000245771"/>
    </source>
</evidence>